<evidence type="ECO:0000259" key="7">
    <source>
        <dbReference type="Pfam" id="PF04542"/>
    </source>
</evidence>
<evidence type="ECO:0000313" key="9">
    <source>
        <dbReference type="EMBL" id="MFF5294205.1"/>
    </source>
</evidence>
<feature type="domain" description="RNA polymerase sigma-70 region 2" evidence="7">
    <location>
        <begin position="13"/>
        <end position="79"/>
    </location>
</feature>
<dbReference type="InterPro" id="IPR036388">
    <property type="entry name" value="WH-like_DNA-bd_sf"/>
</dbReference>
<evidence type="ECO:0000256" key="3">
    <source>
        <dbReference type="ARBA" id="ARBA00023015"/>
    </source>
</evidence>
<keyword evidence="9" id="KW-0808">Transferase</keyword>
<dbReference type="InterPro" id="IPR000838">
    <property type="entry name" value="RNA_pol_sigma70_ECF_CS"/>
</dbReference>
<dbReference type="PANTHER" id="PTHR30173">
    <property type="entry name" value="SIGMA 19 FACTOR"/>
    <property type="match status" value="1"/>
</dbReference>
<dbReference type="InterPro" id="IPR032710">
    <property type="entry name" value="NTF2-like_dom_sf"/>
</dbReference>
<dbReference type="NCBIfam" id="TIGR02937">
    <property type="entry name" value="sigma70-ECF"/>
    <property type="match status" value="1"/>
</dbReference>
<proteinExistence type="inferred from homology"/>
<feature type="domain" description="RNA polymerase sigma factor 70 region 4 type 2" evidence="8">
    <location>
        <begin position="117"/>
        <end position="167"/>
    </location>
</feature>
<evidence type="ECO:0000256" key="2">
    <source>
        <dbReference type="ARBA" id="ARBA00011344"/>
    </source>
</evidence>
<organism evidence="9 10">
    <name type="scientific">Paractinoplanes globisporus</name>
    <dbReference type="NCBI Taxonomy" id="113565"/>
    <lineage>
        <taxon>Bacteria</taxon>
        <taxon>Bacillati</taxon>
        <taxon>Actinomycetota</taxon>
        <taxon>Actinomycetes</taxon>
        <taxon>Micromonosporales</taxon>
        <taxon>Micromonosporaceae</taxon>
        <taxon>Paractinoplanes</taxon>
    </lineage>
</organism>
<evidence type="ECO:0000313" key="10">
    <source>
        <dbReference type="Proteomes" id="UP001602245"/>
    </source>
</evidence>
<dbReference type="CDD" id="cd06171">
    <property type="entry name" value="Sigma70_r4"/>
    <property type="match status" value="1"/>
</dbReference>
<dbReference type="Gene3D" id="1.10.1740.10">
    <property type="match status" value="1"/>
</dbReference>
<dbReference type="GO" id="GO:0003899">
    <property type="term" value="F:DNA-directed RNA polymerase activity"/>
    <property type="evidence" value="ECO:0007669"/>
    <property type="project" value="UniProtKB-EC"/>
</dbReference>
<dbReference type="InterPro" id="IPR013249">
    <property type="entry name" value="RNA_pol_sigma70_r4_t2"/>
</dbReference>
<dbReference type="Gene3D" id="3.10.450.50">
    <property type="match status" value="1"/>
</dbReference>
<comment type="similarity">
    <text evidence="1 6">Belongs to the sigma-70 factor family. ECF subfamily.</text>
</comment>
<evidence type="ECO:0000256" key="5">
    <source>
        <dbReference type="ARBA" id="ARBA00023163"/>
    </source>
</evidence>
<keyword evidence="3 6" id="KW-0805">Transcription regulation</keyword>
<keyword evidence="4 6" id="KW-0731">Sigma factor</keyword>
<gene>
    <name evidence="9" type="ORF">ACFY35_32620</name>
</gene>
<dbReference type="PANTHER" id="PTHR30173:SF36">
    <property type="entry name" value="ECF RNA POLYMERASE SIGMA FACTOR SIGJ"/>
    <property type="match status" value="1"/>
</dbReference>
<evidence type="ECO:0000256" key="1">
    <source>
        <dbReference type="ARBA" id="ARBA00010641"/>
    </source>
</evidence>
<dbReference type="PROSITE" id="PS01063">
    <property type="entry name" value="SIGMA70_ECF"/>
    <property type="match status" value="1"/>
</dbReference>
<dbReference type="EMBL" id="JBIAZU010000006">
    <property type="protein sequence ID" value="MFF5294205.1"/>
    <property type="molecule type" value="Genomic_DNA"/>
</dbReference>
<dbReference type="InterPro" id="IPR014284">
    <property type="entry name" value="RNA_pol_sigma-70_dom"/>
</dbReference>
<dbReference type="Proteomes" id="UP001602245">
    <property type="component" value="Unassembled WGS sequence"/>
</dbReference>
<dbReference type="SUPFAM" id="SSF88659">
    <property type="entry name" value="Sigma3 and sigma4 domains of RNA polymerase sigma factors"/>
    <property type="match status" value="1"/>
</dbReference>
<dbReference type="Gene3D" id="1.10.10.10">
    <property type="entry name" value="Winged helix-like DNA-binding domain superfamily/Winged helix DNA-binding domain"/>
    <property type="match status" value="1"/>
</dbReference>
<dbReference type="InterPro" id="IPR013325">
    <property type="entry name" value="RNA_pol_sigma_r2"/>
</dbReference>
<dbReference type="InterPro" id="IPR007627">
    <property type="entry name" value="RNA_pol_sigma70_r2"/>
</dbReference>
<keyword evidence="5 6" id="KW-0804">Transcription</keyword>
<name>A0ABW6WNU0_9ACTN</name>
<evidence type="ECO:0000256" key="4">
    <source>
        <dbReference type="ARBA" id="ARBA00023082"/>
    </source>
</evidence>
<dbReference type="NCBIfam" id="NF006089">
    <property type="entry name" value="PRK08241.1"/>
    <property type="match status" value="1"/>
</dbReference>
<dbReference type="SUPFAM" id="SSF54427">
    <property type="entry name" value="NTF2-like"/>
    <property type="match status" value="1"/>
</dbReference>
<accession>A0ABW6WNU0</accession>
<dbReference type="Pfam" id="PF08281">
    <property type="entry name" value="Sigma70_r4_2"/>
    <property type="match status" value="1"/>
</dbReference>
<dbReference type="SUPFAM" id="SSF88946">
    <property type="entry name" value="Sigma2 domain of RNA polymerase sigma factors"/>
    <property type="match status" value="1"/>
</dbReference>
<comment type="subunit">
    <text evidence="2">Interacts transiently with the RNA polymerase catalytic core formed by RpoA, RpoB, RpoC and RpoZ (2 alpha, 1 beta, 1 beta' and 1 omega subunit) to form the RNA polymerase holoenzyme that can initiate transcription.</text>
</comment>
<keyword evidence="9" id="KW-0548">Nucleotidyltransferase</keyword>
<reference evidence="9 10" key="1">
    <citation type="submission" date="2024-10" db="EMBL/GenBank/DDBJ databases">
        <title>The Natural Products Discovery Center: Release of the First 8490 Sequenced Strains for Exploring Actinobacteria Biosynthetic Diversity.</title>
        <authorList>
            <person name="Kalkreuter E."/>
            <person name="Kautsar S.A."/>
            <person name="Yang D."/>
            <person name="Bader C.D."/>
            <person name="Teijaro C.N."/>
            <person name="Fluegel L."/>
            <person name="Davis C.M."/>
            <person name="Simpson J.R."/>
            <person name="Lauterbach L."/>
            <person name="Steele A.D."/>
            <person name="Gui C."/>
            <person name="Meng S."/>
            <person name="Li G."/>
            <person name="Viehrig K."/>
            <person name="Ye F."/>
            <person name="Su P."/>
            <person name="Kiefer A.F."/>
            <person name="Nichols A."/>
            <person name="Cepeda A.J."/>
            <person name="Yan W."/>
            <person name="Fan B."/>
            <person name="Jiang Y."/>
            <person name="Adhikari A."/>
            <person name="Zheng C.-J."/>
            <person name="Schuster L."/>
            <person name="Cowan T.M."/>
            <person name="Smanski M.J."/>
            <person name="Chevrette M.G."/>
            <person name="De Carvalho L.P.S."/>
            <person name="Shen B."/>
        </authorList>
    </citation>
    <scope>NUCLEOTIDE SEQUENCE [LARGE SCALE GENOMIC DNA]</scope>
    <source>
        <strain evidence="9 10">NPDC000087</strain>
    </source>
</reference>
<protein>
    <recommendedName>
        <fullName evidence="6">RNA polymerase sigma factor</fullName>
    </recommendedName>
</protein>
<keyword evidence="6" id="KW-0238">DNA-binding</keyword>
<dbReference type="Pfam" id="PF04542">
    <property type="entry name" value="Sigma70_r2"/>
    <property type="match status" value="1"/>
</dbReference>
<evidence type="ECO:0000259" key="8">
    <source>
        <dbReference type="Pfam" id="PF08281"/>
    </source>
</evidence>
<dbReference type="InterPro" id="IPR013324">
    <property type="entry name" value="RNA_pol_sigma_r3/r4-like"/>
</dbReference>
<dbReference type="InterPro" id="IPR052704">
    <property type="entry name" value="ECF_Sigma-70_Domain"/>
</dbReference>
<sequence>MDTAEAGTLTDAFERERRGLLAHAYRMLGARDEAEDVVQETYLRALRGWDGFASRSSVRTWLYRIATNACLTALDGRGRRALPSGADGADGWIGPFPADAADPADSVTERESVRLAFIAGLQYLPPKQRAVLLLREVLAFSAAETGEILDLSVPAVKSALQRARQRLGEVAPRRDDLLEPDDPRARELLDRYMAAWEAADPVAFKNLLRADASIEQAGSAVWASGRDACLQFAVPSMGAPGDWRMTPVVVNGQLATATWWGGQAYGIAVLSLTHDGIVAITLFPDPALV</sequence>
<evidence type="ECO:0000256" key="6">
    <source>
        <dbReference type="RuleBase" id="RU000716"/>
    </source>
</evidence>
<keyword evidence="10" id="KW-1185">Reference proteome</keyword>
<dbReference type="RefSeq" id="WP_020514986.1">
    <property type="nucleotide sequence ID" value="NZ_JBIAZU010000006.1"/>
</dbReference>
<comment type="caution">
    <text evidence="9">The sequence shown here is derived from an EMBL/GenBank/DDBJ whole genome shotgun (WGS) entry which is preliminary data.</text>
</comment>